<proteinExistence type="predicted"/>
<name>A0A8T2D154_9BRAS</name>
<reference evidence="1 2" key="1">
    <citation type="submission" date="2020-12" db="EMBL/GenBank/DDBJ databases">
        <title>Concerted genomic and epigenomic changes stabilize Arabidopsis allopolyploids.</title>
        <authorList>
            <person name="Chen Z."/>
        </authorList>
    </citation>
    <scope>NUCLEOTIDE SEQUENCE [LARGE SCALE GENOMIC DNA]</scope>
    <source>
        <strain evidence="1">Allo738</strain>
        <tissue evidence="1">Leaf</tissue>
    </source>
</reference>
<dbReference type="EMBL" id="JAEFBK010000005">
    <property type="protein sequence ID" value="KAG7605637.1"/>
    <property type="molecule type" value="Genomic_DNA"/>
</dbReference>
<dbReference type="Proteomes" id="UP000694240">
    <property type="component" value="Chromosome 5"/>
</dbReference>
<comment type="caution">
    <text evidence="1">The sequence shown here is derived from an EMBL/GenBank/DDBJ whole genome shotgun (WGS) entry which is preliminary data.</text>
</comment>
<evidence type="ECO:0000313" key="2">
    <source>
        <dbReference type="Proteomes" id="UP000694240"/>
    </source>
</evidence>
<evidence type="ECO:0000313" key="1">
    <source>
        <dbReference type="EMBL" id="KAG7605637.1"/>
    </source>
</evidence>
<gene>
    <name evidence="1" type="ORF">ISN45_At05g046330</name>
</gene>
<dbReference type="AlphaFoldDB" id="A0A8T2D154"/>
<accession>A0A8T2D154</accession>
<organism evidence="1 2">
    <name type="scientific">Arabidopsis thaliana x Arabidopsis arenosa</name>
    <dbReference type="NCBI Taxonomy" id="1240361"/>
    <lineage>
        <taxon>Eukaryota</taxon>
        <taxon>Viridiplantae</taxon>
        <taxon>Streptophyta</taxon>
        <taxon>Embryophyta</taxon>
        <taxon>Tracheophyta</taxon>
        <taxon>Spermatophyta</taxon>
        <taxon>Magnoliopsida</taxon>
        <taxon>eudicotyledons</taxon>
        <taxon>Gunneridae</taxon>
        <taxon>Pentapetalae</taxon>
        <taxon>rosids</taxon>
        <taxon>malvids</taxon>
        <taxon>Brassicales</taxon>
        <taxon>Brassicaceae</taxon>
        <taxon>Camelineae</taxon>
        <taxon>Arabidopsis</taxon>
    </lineage>
</organism>
<sequence length="116" mass="13522">MLSFSWHIIVSANGFILNQWTTHFVNLMHIISPHMFISKYTSYNFNFAFRFFASSNLSKSNPKYLMTRFMRERLYTSRPTIVTGLEAGSVFISWVIKKVDQAHTLESPLTTMSNKD</sequence>
<protein>
    <submittedName>
        <fullName evidence="1">Uncharacterized protein</fullName>
    </submittedName>
</protein>
<keyword evidence="2" id="KW-1185">Reference proteome</keyword>